<dbReference type="EMBL" id="QZWG01000010">
    <property type="protein sequence ID" value="RZB85126.1"/>
    <property type="molecule type" value="Genomic_DNA"/>
</dbReference>
<dbReference type="InterPro" id="IPR027417">
    <property type="entry name" value="P-loop_NTPase"/>
</dbReference>
<keyword evidence="9" id="KW-1185">Reference proteome</keyword>
<evidence type="ECO:0000313" key="8">
    <source>
        <dbReference type="EMBL" id="RZB85126.1"/>
    </source>
</evidence>
<keyword evidence="3" id="KW-0378">Hydrolase</keyword>
<gene>
    <name evidence="8" type="ORF">D0Y65_025664</name>
</gene>
<evidence type="ECO:0000256" key="3">
    <source>
        <dbReference type="ARBA" id="ARBA00022801"/>
    </source>
</evidence>
<evidence type="ECO:0000313" key="9">
    <source>
        <dbReference type="Proteomes" id="UP000289340"/>
    </source>
</evidence>
<dbReference type="EC" id="3.6.4.13" evidence="1"/>
<dbReference type="SUPFAM" id="SSF52540">
    <property type="entry name" value="P-loop containing nucleoside triphosphate hydrolases"/>
    <property type="match status" value="1"/>
</dbReference>
<comment type="caution">
    <text evidence="8">The sequence shown here is derived from an EMBL/GenBank/DDBJ whole genome shotgun (WGS) entry which is preliminary data.</text>
</comment>
<sequence>MGVAVNIQNKPILIQRVWLRRWMSTLEKRLVGYSIRFEDCSSARTLLKYLTDGMPLREAMTDPLLERYKVIILDEAHERTLATDVLFGLLKEVLRNRPDLKLVVMSATLEAENFQGYFSRAPLMKVPGRLHPVEIFYTQDPERD</sequence>
<evidence type="ECO:0000256" key="1">
    <source>
        <dbReference type="ARBA" id="ARBA00012552"/>
    </source>
</evidence>
<dbReference type="PANTHER" id="PTHR18934:SF109">
    <property type="entry name" value="ATP-DEPENDENT RNA HELICASE DHX15 HOMOLOG"/>
    <property type="match status" value="1"/>
</dbReference>
<proteinExistence type="predicted"/>
<dbReference type="GO" id="GO:0016787">
    <property type="term" value="F:hydrolase activity"/>
    <property type="evidence" value="ECO:0007669"/>
    <property type="project" value="UniProtKB-KW"/>
</dbReference>
<keyword evidence="4 8" id="KW-0347">Helicase</keyword>
<dbReference type="GO" id="GO:0008380">
    <property type="term" value="P:RNA splicing"/>
    <property type="evidence" value="ECO:0007669"/>
    <property type="project" value="UniProtKB-KW"/>
</dbReference>
<dbReference type="EMBL" id="QZWG01000010">
    <property type="protein sequence ID" value="RZB85125.1"/>
    <property type="molecule type" value="Genomic_DNA"/>
</dbReference>
<evidence type="ECO:0000256" key="2">
    <source>
        <dbReference type="ARBA" id="ARBA00022664"/>
    </source>
</evidence>
<dbReference type="PROSITE" id="PS51192">
    <property type="entry name" value="HELICASE_ATP_BIND_1"/>
    <property type="match status" value="1"/>
</dbReference>
<feature type="domain" description="Helicase ATP-binding" evidence="7">
    <location>
        <begin position="18"/>
        <end position="127"/>
    </location>
</feature>
<keyword evidence="4 8" id="KW-0547">Nucleotide-binding</keyword>
<dbReference type="Proteomes" id="UP000289340">
    <property type="component" value="Chromosome 10"/>
</dbReference>
<dbReference type="InterPro" id="IPR014001">
    <property type="entry name" value="Helicase_ATP-bd"/>
</dbReference>
<name>A0A445IGG8_GLYSO</name>
<protein>
    <recommendedName>
        <fullName evidence="1">RNA helicase</fullName>
        <ecNumber evidence="1">3.6.4.13</ecNumber>
    </recommendedName>
</protein>
<dbReference type="GO" id="GO:0003724">
    <property type="term" value="F:RNA helicase activity"/>
    <property type="evidence" value="ECO:0007669"/>
    <property type="project" value="UniProtKB-EC"/>
</dbReference>
<accession>A0A445IGG8</accession>
<dbReference type="AlphaFoldDB" id="A0A445IGG8"/>
<reference evidence="8 9" key="1">
    <citation type="submission" date="2018-09" db="EMBL/GenBank/DDBJ databases">
        <title>A high-quality reference genome of wild soybean provides a powerful tool to mine soybean genomes.</title>
        <authorList>
            <person name="Xie M."/>
            <person name="Chung C.Y.L."/>
            <person name="Li M.-W."/>
            <person name="Wong F.-L."/>
            <person name="Chan T.-F."/>
            <person name="Lam H.-M."/>
        </authorList>
    </citation>
    <scope>NUCLEOTIDE SEQUENCE [LARGE SCALE GENOMIC DNA]</scope>
    <source>
        <strain evidence="9">cv. W05</strain>
        <tissue evidence="8">Hypocotyl of etiolated seedlings</tissue>
    </source>
</reference>
<keyword evidence="5" id="KW-0508">mRNA splicing</keyword>
<dbReference type="Gene3D" id="3.40.50.300">
    <property type="entry name" value="P-loop containing nucleotide triphosphate hydrolases"/>
    <property type="match status" value="1"/>
</dbReference>
<comment type="catalytic activity">
    <reaction evidence="6">
        <text>ATP + H2O = ADP + phosphate + H(+)</text>
        <dbReference type="Rhea" id="RHEA:13065"/>
        <dbReference type="ChEBI" id="CHEBI:15377"/>
        <dbReference type="ChEBI" id="CHEBI:15378"/>
        <dbReference type="ChEBI" id="CHEBI:30616"/>
        <dbReference type="ChEBI" id="CHEBI:43474"/>
        <dbReference type="ChEBI" id="CHEBI:456216"/>
        <dbReference type="EC" id="3.6.4.13"/>
    </reaction>
</comment>
<evidence type="ECO:0000256" key="4">
    <source>
        <dbReference type="ARBA" id="ARBA00022806"/>
    </source>
</evidence>
<dbReference type="EMBL" id="QZWG01000010">
    <property type="protein sequence ID" value="RZB85127.1"/>
    <property type="molecule type" value="Genomic_DNA"/>
</dbReference>
<keyword evidence="4 8" id="KW-0067">ATP-binding</keyword>
<dbReference type="GO" id="GO:0006397">
    <property type="term" value="P:mRNA processing"/>
    <property type="evidence" value="ECO:0007669"/>
    <property type="project" value="UniProtKB-KW"/>
</dbReference>
<dbReference type="PANTHER" id="PTHR18934">
    <property type="entry name" value="ATP-DEPENDENT RNA HELICASE"/>
    <property type="match status" value="1"/>
</dbReference>
<organism evidence="8 9">
    <name type="scientific">Glycine soja</name>
    <name type="common">Wild soybean</name>
    <dbReference type="NCBI Taxonomy" id="3848"/>
    <lineage>
        <taxon>Eukaryota</taxon>
        <taxon>Viridiplantae</taxon>
        <taxon>Streptophyta</taxon>
        <taxon>Embryophyta</taxon>
        <taxon>Tracheophyta</taxon>
        <taxon>Spermatophyta</taxon>
        <taxon>Magnoliopsida</taxon>
        <taxon>eudicotyledons</taxon>
        <taxon>Gunneridae</taxon>
        <taxon>Pentapetalae</taxon>
        <taxon>rosids</taxon>
        <taxon>fabids</taxon>
        <taxon>Fabales</taxon>
        <taxon>Fabaceae</taxon>
        <taxon>Papilionoideae</taxon>
        <taxon>50 kb inversion clade</taxon>
        <taxon>NPAAA clade</taxon>
        <taxon>indigoferoid/millettioid clade</taxon>
        <taxon>Phaseoleae</taxon>
        <taxon>Glycine</taxon>
        <taxon>Glycine subgen. Soja</taxon>
    </lineage>
</organism>
<evidence type="ECO:0000256" key="6">
    <source>
        <dbReference type="ARBA" id="ARBA00047984"/>
    </source>
</evidence>
<evidence type="ECO:0000256" key="5">
    <source>
        <dbReference type="ARBA" id="ARBA00023187"/>
    </source>
</evidence>
<dbReference type="GO" id="GO:0003723">
    <property type="term" value="F:RNA binding"/>
    <property type="evidence" value="ECO:0007669"/>
    <property type="project" value="TreeGrafter"/>
</dbReference>
<evidence type="ECO:0000259" key="7">
    <source>
        <dbReference type="PROSITE" id="PS51192"/>
    </source>
</evidence>
<keyword evidence="2" id="KW-0507">mRNA processing</keyword>